<dbReference type="HOGENOM" id="CLU_135146_0_0_1"/>
<keyword evidence="3" id="KW-1185">Reference proteome</keyword>
<protein>
    <submittedName>
        <fullName evidence="2">Predicted protein</fullName>
    </submittedName>
</protein>
<dbReference type="GO" id="GO:0003676">
    <property type="term" value="F:nucleic acid binding"/>
    <property type="evidence" value="ECO:0007669"/>
    <property type="project" value="InterPro"/>
</dbReference>
<proteinExistence type="predicted"/>
<evidence type="ECO:0000313" key="3">
    <source>
        <dbReference type="Proteomes" id="UP000001194"/>
    </source>
</evidence>
<dbReference type="EMBL" id="DS547754">
    <property type="protein sequence ID" value="EDQ97987.1"/>
    <property type="molecule type" value="Genomic_DNA"/>
</dbReference>
<dbReference type="OrthoDB" id="10261556at2759"/>
<evidence type="ECO:0000259" key="1">
    <source>
        <dbReference type="Pfam" id="PF00270"/>
    </source>
</evidence>
<sequence length="144" mass="16050">MLPRNSLSNKVNTKAKVANAKAKQDKKKTWAGLTLEDLKTLGQKIKECFKWNHSPREFQLDTIKAQLLRKDVLIHAGTGSGKTFVAAGPHAHEATKGMVTFMVSPLIALQEEQVSCQRNTCLVDGWVVYTFMIKTRHMPGGRCV</sequence>
<dbReference type="InterPro" id="IPR027417">
    <property type="entry name" value="P-loop_NTPase"/>
</dbReference>
<dbReference type="InterPro" id="IPR011545">
    <property type="entry name" value="DEAD/DEAH_box_helicase_dom"/>
</dbReference>
<dbReference type="Pfam" id="PF00270">
    <property type="entry name" value="DEAD"/>
    <property type="match status" value="1"/>
</dbReference>
<feature type="domain" description="DEAD/DEAH-box helicase" evidence="1">
    <location>
        <begin position="57"/>
        <end position="115"/>
    </location>
</feature>
<accession>B0E594</accession>
<dbReference type="AlphaFoldDB" id="B0E594"/>
<reference evidence="2 3" key="1">
    <citation type="journal article" date="2008" name="Nature">
        <title>The genome of Laccaria bicolor provides insights into mycorrhizal symbiosis.</title>
        <authorList>
            <person name="Martin F."/>
            <person name="Aerts A."/>
            <person name="Ahren D."/>
            <person name="Brun A."/>
            <person name="Danchin E.G.J."/>
            <person name="Duchaussoy F."/>
            <person name="Gibon J."/>
            <person name="Kohler A."/>
            <person name="Lindquist E."/>
            <person name="Pereda V."/>
            <person name="Salamov A."/>
            <person name="Shapiro H.J."/>
            <person name="Wuyts J."/>
            <person name="Blaudez D."/>
            <person name="Buee M."/>
            <person name="Brokstein P."/>
            <person name="Canbaeck B."/>
            <person name="Cohen D."/>
            <person name="Courty P.E."/>
            <person name="Coutinho P.M."/>
            <person name="Delaruelle C."/>
            <person name="Detter J.C."/>
            <person name="Deveau A."/>
            <person name="DiFazio S."/>
            <person name="Duplessis S."/>
            <person name="Fraissinet-Tachet L."/>
            <person name="Lucic E."/>
            <person name="Frey-Klett P."/>
            <person name="Fourrey C."/>
            <person name="Feussner I."/>
            <person name="Gay G."/>
            <person name="Grimwood J."/>
            <person name="Hoegger P.J."/>
            <person name="Jain P."/>
            <person name="Kilaru S."/>
            <person name="Labbe J."/>
            <person name="Lin Y.C."/>
            <person name="Legue V."/>
            <person name="Le Tacon F."/>
            <person name="Marmeisse R."/>
            <person name="Melayah D."/>
            <person name="Montanini B."/>
            <person name="Muratet M."/>
            <person name="Nehls U."/>
            <person name="Niculita-Hirzel H."/>
            <person name="Oudot-Le Secq M.P."/>
            <person name="Peter M."/>
            <person name="Quesneville H."/>
            <person name="Rajashekar B."/>
            <person name="Reich M."/>
            <person name="Rouhier N."/>
            <person name="Schmutz J."/>
            <person name="Yin T."/>
            <person name="Chalot M."/>
            <person name="Henrissat B."/>
            <person name="Kuees U."/>
            <person name="Lucas S."/>
            <person name="Van de Peer Y."/>
            <person name="Podila G.K."/>
            <person name="Polle A."/>
            <person name="Pukkila P.J."/>
            <person name="Richardson P.M."/>
            <person name="Rouze P."/>
            <person name="Sanders I.R."/>
            <person name="Stajich J.E."/>
            <person name="Tunlid A."/>
            <person name="Tuskan G."/>
            <person name="Grigoriev I.V."/>
        </authorList>
    </citation>
    <scope>NUCLEOTIDE SEQUENCE [LARGE SCALE GENOMIC DNA]</scope>
    <source>
        <strain evidence="3">S238N-H82 / ATCC MYA-4686</strain>
    </source>
</reference>
<dbReference type="GO" id="GO:0005524">
    <property type="term" value="F:ATP binding"/>
    <property type="evidence" value="ECO:0007669"/>
    <property type="project" value="InterPro"/>
</dbReference>
<dbReference type="KEGG" id="lbc:LACBIDRAFT_296810"/>
<name>B0E594_LACBS</name>
<gene>
    <name evidence="2" type="ORF">LACBIDRAFT_296810</name>
</gene>
<dbReference type="Proteomes" id="UP000001194">
    <property type="component" value="Unassembled WGS sequence"/>
</dbReference>
<dbReference type="GeneID" id="6087018"/>
<dbReference type="SUPFAM" id="SSF52540">
    <property type="entry name" value="P-loop containing nucleoside triphosphate hydrolases"/>
    <property type="match status" value="1"/>
</dbReference>
<organism evidence="3">
    <name type="scientific">Laccaria bicolor (strain S238N-H82 / ATCC MYA-4686)</name>
    <name type="common">Bicoloured deceiver</name>
    <name type="synonym">Laccaria laccata var. bicolor</name>
    <dbReference type="NCBI Taxonomy" id="486041"/>
    <lineage>
        <taxon>Eukaryota</taxon>
        <taxon>Fungi</taxon>
        <taxon>Dikarya</taxon>
        <taxon>Basidiomycota</taxon>
        <taxon>Agaricomycotina</taxon>
        <taxon>Agaricomycetes</taxon>
        <taxon>Agaricomycetidae</taxon>
        <taxon>Agaricales</taxon>
        <taxon>Agaricineae</taxon>
        <taxon>Hydnangiaceae</taxon>
        <taxon>Laccaria</taxon>
    </lineage>
</organism>
<dbReference type="RefSeq" id="XP_001891362.1">
    <property type="nucleotide sequence ID" value="XM_001891327.1"/>
</dbReference>
<dbReference type="InParanoid" id="B0E594"/>
<evidence type="ECO:0000313" key="2">
    <source>
        <dbReference type="EMBL" id="EDQ97987.1"/>
    </source>
</evidence>
<dbReference type="Gene3D" id="3.40.50.300">
    <property type="entry name" value="P-loop containing nucleotide triphosphate hydrolases"/>
    <property type="match status" value="1"/>
</dbReference>